<dbReference type="AlphaFoldDB" id="A0AAP0HHR0"/>
<protein>
    <submittedName>
        <fullName evidence="2">Uncharacterized protein</fullName>
    </submittedName>
</protein>
<sequence>MHALLRARWSDRAPFLGHRTALRLGGIAPSQLELPPAVAARRDSYAPLVALGFSLTEFQGVCRNFFDDVLSYLHMVMNLTISMGMSMDDKKFSGYEYGNEFRRASKERKCGSHAPRPPGELLRRSGGPAYVIAMSTLLVHQSEPWHDQITYFGTNIYVRSDIATRHLACSIIMDSHISRSSKVPHGFKEPPETTLEASTLCV</sequence>
<name>A0AAP0HHR0_9MAGN</name>
<evidence type="ECO:0000313" key="3">
    <source>
        <dbReference type="Proteomes" id="UP001420932"/>
    </source>
</evidence>
<dbReference type="Proteomes" id="UP001420932">
    <property type="component" value="Unassembled WGS sequence"/>
</dbReference>
<proteinExistence type="predicted"/>
<accession>A0AAP0HHR0</accession>
<evidence type="ECO:0000313" key="2">
    <source>
        <dbReference type="EMBL" id="KAK9087539.1"/>
    </source>
</evidence>
<feature type="region of interest" description="Disordered" evidence="1">
    <location>
        <begin position="182"/>
        <end position="202"/>
    </location>
</feature>
<keyword evidence="3" id="KW-1185">Reference proteome</keyword>
<comment type="caution">
    <text evidence="2">The sequence shown here is derived from an EMBL/GenBank/DDBJ whole genome shotgun (WGS) entry which is preliminary data.</text>
</comment>
<gene>
    <name evidence="2" type="ORF">Syun_029933</name>
</gene>
<evidence type="ECO:0000256" key="1">
    <source>
        <dbReference type="SAM" id="MobiDB-lite"/>
    </source>
</evidence>
<dbReference type="EMBL" id="JBBNAF010000013">
    <property type="protein sequence ID" value="KAK9087539.1"/>
    <property type="molecule type" value="Genomic_DNA"/>
</dbReference>
<organism evidence="2 3">
    <name type="scientific">Stephania yunnanensis</name>
    <dbReference type="NCBI Taxonomy" id="152371"/>
    <lineage>
        <taxon>Eukaryota</taxon>
        <taxon>Viridiplantae</taxon>
        <taxon>Streptophyta</taxon>
        <taxon>Embryophyta</taxon>
        <taxon>Tracheophyta</taxon>
        <taxon>Spermatophyta</taxon>
        <taxon>Magnoliopsida</taxon>
        <taxon>Ranunculales</taxon>
        <taxon>Menispermaceae</taxon>
        <taxon>Menispermoideae</taxon>
        <taxon>Cissampelideae</taxon>
        <taxon>Stephania</taxon>
    </lineage>
</organism>
<reference evidence="2 3" key="1">
    <citation type="submission" date="2024-01" db="EMBL/GenBank/DDBJ databases">
        <title>Genome assemblies of Stephania.</title>
        <authorList>
            <person name="Yang L."/>
        </authorList>
    </citation>
    <scope>NUCLEOTIDE SEQUENCE [LARGE SCALE GENOMIC DNA]</scope>
    <source>
        <strain evidence="2">YNDBR</strain>
        <tissue evidence="2">Leaf</tissue>
    </source>
</reference>